<evidence type="ECO:0000256" key="2">
    <source>
        <dbReference type="ARBA" id="ARBA00022801"/>
    </source>
</evidence>
<keyword evidence="2" id="KW-0378">Hydrolase</keyword>
<dbReference type="PROSITE" id="PS51635">
    <property type="entry name" value="PNPLA"/>
    <property type="match status" value="1"/>
</dbReference>
<evidence type="ECO:0000256" key="4">
    <source>
        <dbReference type="ARBA" id="ARBA00023098"/>
    </source>
</evidence>
<accession>A0A915KMK1</accession>
<dbReference type="GO" id="GO:0005739">
    <property type="term" value="C:mitochondrion"/>
    <property type="evidence" value="ECO:0007669"/>
    <property type="project" value="TreeGrafter"/>
</dbReference>
<evidence type="ECO:0000313" key="7">
    <source>
        <dbReference type="Proteomes" id="UP000887565"/>
    </source>
</evidence>
<evidence type="ECO:0000259" key="6">
    <source>
        <dbReference type="PROSITE" id="PS51635"/>
    </source>
</evidence>
<name>A0A915KMK1_ROMCU</name>
<dbReference type="PANTHER" id="PTHR24139">
    <property type="entry name" value="CALCIUM-INDEPENDENT PHOSPHOLIPASE A2"/>
    <property type="match status" value="1"/>
</dbReference>
<dbReference type="GO" id="GO:2000304">
    <property type="term" value="P:positive regulation of ceramide biosynthetic process"/>
    <property type="evidence" value="ECO:0007669"/>
    <property type="project" value="TreeGrafter"/>
</dbReference>
<reference evidence="8" key="1">
    <citation type="submission" date="2022-11" db="UniProtKB">
        <authorList>
            <consortium name="WormBaseParasite"/>
        </authorList>
    </citation>
    <scope>IDENTIFICATION</scope>
</reference>
<dbReference type="AlphaFoldDB" id="A0A915KMK1"/>
<protein>
    <submittedName>
        <fullName evidence="8">PNPLA domain-containing protein</fullName>
    </submittedName>
</protein>
<evidence type="ECO:0000256" key="1">
    <source>
        <dbReference type="ARBA" id="ARBA00022737"/>
    </source>
</evidence>
<dbReference type="GO" id="GO:0047499">
    <property type="term" value="F:calcium-independent phospholipase A2 activity"/>
    <property type="evidence" value="ECO:0007669"/>
    <property type="project" value="InterPro"/>
</dbReference>
<feature type="short sequence motif" description="DGA/G" evidence="5">
    <location>
        <begin position="55"/>
        <end position="57"/>
    </location>
</feature>
<evidence type="ECO:0000313" key="8">
    <source>
        <dbReference type="WBParaSite" id="nRc.2.0.1.t39674-RA"/>
    </source>
</evidence>
<keyword evidence="7" id="KW-1185">Reference proteome</keyword>
<dbReference type="PANTHER" id="PTHR24139:SF34">
    <property type="entry name" value="85_88 KDA CALCIUM-INDEPENDENT PHOSPHOLIPASE A2"/>
    <property type="match status" value="1"/>
</dbReference>
<dbReference type="InterPro" id="IPR002641">
    <property type="entry name" value="PNPLA_dom"/>
</dbReference>
<dbReference type="InterPro" id="IPR016035">
    <property type="entry name" value="Acyl_Trfase/lysoPLipase"/>
</dbReference>
<dbReference type="Pfam" id="PF01734">
    <property type="entry name" value="Patatin"/>
    <property type="match status" value="1"/>
</dbReference>
<dbReference type="WBParaSite" id="nRc.2.0.1.t39674-RA">
    <property type="protein sequence ID" value="nRc.2.0.1.t39674-RA"/>
    <property type="gene ID" value="nRc.2.0.1.g39674"/>
</dbReference>
<sequence>MFCHQSKHFAHLLNVKMISIPIPHFEYLGTLLWKALRCSSAAPTYFSAVDKKFVDGGLVANNPTTELMTEVHRYNALNAMNIYRLMPNLCRFGVCSKTFARRAIVEHFLDDSGKEPSKCIESILVQCRMLESEPQTFQNSDCGRLENRKNDSEIISIGCVLSIGTGRIPDTPVDSLNVSTSSPVESMNALRTLSVILVDQVTATEGLPVERARSWCHDLQVPYFRFSTPLSKEYVLDTKDDKEIVQMMWETAEYMFSAKTELSSLVGLLKFLKKSPPHSSPKKRAPAPPTST</sequence>
<keyword evidence="3" id="KW-0040">ANK repeat</keyword>
<keyword evidence="4" id="KW-0443">Lipid metabolism</keyword>
<feature type="domain" description="PNPLA" evidence="6">
    <location>
        <begin position="1"/>
        <end position="68"/>
    </location>
</feature>
<dbReference type="GO" id="GO:0006629">
    <property type="term" value="P:lipid metabolic process"/>
    <property type="evidence" value="ECO:0007669"/>
    <property type="project" value="UniProtKB-KW"/>
</dbReference>
<keyword evidence="1" id="KW-0677">Repeat</keyword>
<dbReference type="Proteomes" id="UP000887565">
    <property type="component" value="Unplaced"/>
</dbReference>
<organism evidence="7 8">
    <name type="scientific">Romanomermis culicivorax</name>
    <name type="common">Nematode worm</name>
    <dbReference type="NCBI Taxonomy" id="13658"/>
    <lineage>
        <taxon>Eukaryota</taxon>
        <taxon>Metazoa</taxon>
        <taxon>Ecdysozoa</taxon>
        <taxon>Nematoda</taxon>
        <taxon>Enoplea</taxon>
        <taxon>Dorylaimia</taxon>
        <taxon>Mermithida</taxon>
        <taxon>Mermithoidea</taxon>
        <taxon>Mermithidae</taxon>
        <taxon>Romanomermis</taxon>
    </lineage>
</organism>
<proteinExistence type="predicted"/>
<evidence type="ECO:0000256" key="5">
    <source>
        <dbReference type="PROSITE-ProRule" id="PRU01161"/>
    </source>
</evidence>
<dbReference type="GO" id="GO:0052816">
    <property type="term" value="F:long-chain fatty acyl-CoA hydrolase activity"/>
    <property type="evidence" value="ECO:0007669"/>
    <property type="project" value="TreeGrafter"/>
</dbReference>
<dbReference type="SUPFAM" id="SSF52151">
    <property type="entry name" value="FabD/lysophospholipase-like"/>
    <property type="match status" value="1"/>
</dbReference>
<dbReference type="Gene3D" id="3.40.1090.10">
    <property type="entry name" value="Cytosolic phospholipase A2 catalytic domain"/>
    <property type="match status" value="1"/>
</dbReference>
<evidence type="ECO:0000256" key="3">
    <source>
        <dbReference type="ARBA" id="ARBA00023043"/>
    </source>
</evidence>
<dbReference type="InterPro" id="IPR047148">
    <property type="entry name" value="PLPL9"/>
</dbReference>
<comment type="caution">
    <text evidence="5">Lacks conserved residue(s) required for the propagation of feature annotation.</text>
</comment>